<feature type="domain" description="P/Homo B" evidence="8">
    <location>
        <begin position="30"/>
        <end position="199"/>
    </location>
</feature>
<sequence length="4992" mass="519775" precursor="true">MKTSMPENRFYGNTLGFALQILFVWLLLTVVSGGSANAAAFTYQNTTSTSIPNGGCSSGYTNITIPVGDNFTVTDLNVGITISHARRQDLDVKLTSPSGTSIFLFTDVGGNADHIDILLDDSFSNDIASAIGTTTATNHNTSSPYYENQFNPEGSATLASFNGENAQGDWVLGVCDDYGSSTSGTFRRVWLDFTGNPVTGGISGQVYLDSNGSDSYDAGDSGLGNIRVTLYNENFTPSNTADDTFIAYADTSTTDGSYSFNGLDPNQTYRLVVDTTDTDLPAGAVIGTDNPLTLVVIPAGGTTANKNFGFDPVLTDKDYGDAPASYGDASHHIVAGIHLGNNAPDAETASQNTHNAMGDGDDEDGAPKQYGNPAITLFPILKMTALSYSIDIKTTNTTGSAGNLYGWIDFDQNGAFDLDEAASISVADNTDATVTLTWNTIPSDIELGTTFIRLRLTTDVTVTASTPANHASNGEVEDFPIAVAMDIPPDSPDVTIVRGEEQTCSSTIFSDNFDDLATEQYFGEHTSATPFVIRGGWTATGGGNDTYARTVEVSPFTATQGRSIYFGNGMIRRYYPDTGAALEFDGNGRMLNPPDAIELRTDPDDVTPGVNLGESDWGPEPVMLSRTFSSTPGQRYRLYFSAIPEGGTWSSGVMRVDTPSGSVHFKAPGQGEGIQRYRIEFTAVGTSSTIRFVNYGHIGTDGGWCDPNSSISGAWCTVGGFPIDKKGNELIIDDVAVAVASTCPTSNISGTVYADTDSSDTFNAGTDSGLANVTVMLYDNNGTATITNDDTQVTTTTTTTDGTYSFTDISPALHYRIEVDTRDADLPASAHIGTTNPLADVVVTPNSTLANQDFGFDLACNASAGEFGGIAFRDYNQNGIRERQEEGVAGVVVTAYDSTDTLAATATTDSRGWYTLVGLTAGAPYRLEYTNLPNGLHPGVVGTDAASTVRFVTASGNCAANLGVSDPVEYCQATPAVAAFNFVNGDPDIADVGNYASLFTFPYDATGNHDNQTPPPVTKANTSQTGALWGMAYQKTTKTLYASATMRRFSGLGPLGTGGIYKIDMTDPGAAYTGAAAYVDLRTIGIDTGDDVRNPADSCNNLANGPWLPSHDVAAWDMVGKRGVGDIDYDEPNNRLWLVNLNDRKLYGINNASPATSPTAADVLGGYAMNQSCTSGTFRPWAVKYHRGYVYVGGVCDAASDPYNPSLVRGHILRFDPANAASGFSHVKDFAINQPRSRYGTNSPDAWSGWLPQADAVNVRPQFHSPIVANLEFDTDGSIIVGIIDRAGLQKGTNSYDEPACDDPTLDYADTMGDVLRLCKTDTGYLTDSEPGCSTAIPKDSKSTQEYYWGDLGPSDNAWESMNEIAAGGLAFAPGKEHVLASAYDANSWGSNGVVWLNNRTGAKDNSYHISWATLGKSTGMGELEVLCDPAPTEIGNRVWLDSDSDGIQDADEAGIASVDVTLQCGIDSETATTDANGEYYFSNKPASGINPGGNAMFMDAGENCTLKIDSSQATLNSYTLTTQDADAKTDNSSFTDIRDSDAVDNSGTAEISFTVGSAGENNHGLDFGYSYSSYSNNYCVTPSGSTGLLELGDMPTSLVSGINSFTYADRVLPGYGTVDITVTQDSGAHYASDTAIDSGARQQSWLDENLPASGTAIYMGPGSGGTTTVTYDFDQPTGNVDLLLLDLDEDDTVTLTAKDSSGNTITDFSGWRYRTGDLSVWANPDPVAQAPAWNAATATLTSTDNANDHRSFGLLTPDVLVSQIVVSFTAPAASGRHVYTILNTTDDGRDGETSCPTGIITGTVYTDNNPNNDTLDAAESKLPNITVRLFDSTKTTELQTAVTDTNGAYSFTGVAPDTYQVEVDTTDPELPAGSTIGTTNPLANVNVTAGNTTADQNFGIDNGIPPACTTSSNEKMLLSKYNADQIVSFDWNNTTLQASGLSSTTAGLSQYHDVTYDSSGRVFILNNNDQVLEVDLSKSTANKIIANHGTITGANGSTAFVGDTEGYLYTQAFYASKLSIVKFKPETPSLVTQVVDVSSVSIHSPGNGGDLAWSDGYLYWTVQAPDTTTHLIKIDSGTGNILFNKIIKRTNGSSITGTNPLFNDGKGNLFILTFNDFYRVDNATAIATLITSNSLYGDNVPTGGASSLEFCASASKSGLSGKVWFDANSDGIQNDGAGSYIQGASVELYDPATSTVVASTITDTNGQYQFSSTDGLQVSTNYQLRISKLDNQSPVSGWAITTLHAGSDTTLDSDASLSGSYWTIALTSPATGVQTSGYGFGLTNTVATGCLNNGATGISNDSIANSHPNTYDFEFDGKHVVGFCSERTEGDPQAGDNYSVNASDRQGLTALQREKIARSYAALTDPDIVFGIASAFGSGNNQRRLDDLLHYMTWFYTYYAEDLDGMSAAHLDTNSNYTAEQRVAMKALAGKVADRVNGVNGETQYPVQDIFWLWNTTSSDRQDIVVPAIYAAGSSCNVVDRGDAPISGTAPNGNNTNAYGEATHTIVSSIQLGATIDADSVSQASTNADGDDTNGSDDEDSISTFPVLTQGNTSYSIPAANISVTNTTGGNATLYGFIDFNGDGDFADAGETATATVANGATNPSSALTFSGFAVVPSISSTIARFRLSTDSGLNSTTTASDGEVEDYALAIYSLPTKEPNPQVGGSGQCTGILPNSISHIEVGYVDTSYDWSRHVLTYTPPSGSDRVLVFVSSFEGIDGSTDAYLPISGVTYGGVPMTHLGDETVGMGTGIANGAQSYWYLKEADIPSGGPHAFMVTPDYNHNGIDAGSETDWMLAAYTFFNIDQTATPEFSSVADPNPGTTYTTPALGSSSFLFSSILSGKGLRTFTATSPDTTLLHSIAFGDSPGITVGAAARSCGESITYNIDDTPNRVITASLGFKSLPGCACGEHDSSDAPADGSTAPDGTAGATAYGEATHTIVNGIRLGATIDPDSTSLASANADGDDTDGTDDEDGISTFPDLAQGDTSYSIPAANISVSNTTGGAATLYGFIDFNGDGDFADAGESASVSVPSGATNPAAALSFTGFAAVPNTITGTFARFRLSTDTGLSSTAAASDGEVEDYALTISTAKNLSGKVFEDVNYGGGAGRDANASGAAGVGGATVELYDASGNFVSTTSTAADGSYSLANVPTGTYYVRVVNSTVNSTRSGSNGTELGVQTYRSNGLTAVTNEVGGRKPDATDAEVHDGIATLNTTTFTFSGGTLAGKQAQSVTPLTLSGSDISGVDFGFNFNTVVNTNDALQGSLRQFILNSNLLGGEATLAQTGRTAGKENAIFELPTSDPKFNAANQYWSIAVATAMPEIGDDVIIDASTQPARAGFAFANRPVIELDGTIVKNLDQWHNGLILSGTNGGSTVKYLAINRFQNAGVKIRSSKNNTVSFNFIGTDPLHSATNIGNLHGIEIISSADLNLISDNLIAHNGWDGIHAWNFNGGGTAKAAIISQNSIYANGGLGINLEAGDTNGSITTNDVNDADTGANSLLNFPIFSQVSLSGSNLILKGCAPTGATVELFEADVSPGGAAAVGDNKFSLSNDYGEGQTYLTSFVEGSAADADSSNCALATDADGNNQTGMKAFSITIPTPVGVVEGDILTATATLGGTGTSEFSPTVVYTTPCSLVVTTTADTDNATNSSGSLRDALECANSTPATDTITFNIPTSQPGYTNPDGIASNGDEYWSIKPTSALPGITQSVIIDGASQPGTTCPKPLIEINGGSAGVNVDGLGLYASNSTVKGLIINDFSRYGILLSRFPINFPTSNTLQTNNTVECSYIGVSASGLVAKPNMLGGIAAEGDSMKIGGTTADKRNIISGNGAFGIYFYGGGSTNGVVQGNYIGVGADGTTALGNSGFGIGYYNTDGVGLIGGTAGVTVNGACTGTCNIIAHNTSAGIGSFWTGPAGRNIRISGNSIHSNGGIGIDLEGGSSTPPWELDGVTPNDVGDTDPASAPNALQNYPVLASATLTGANTSVSGTLNSIANATFTLEFFANTTADPTGYGEGERYLGNTTVTTNASGNASFTVSLPTVASGTYITSTATDASNNTSEFSAAVTAAAAKNLSGKVFEDVNYGGTARSFDATQGMAGIDGATVELLDSSNTIVATTTTAGGGNYTFTGILAGSYTVRLDVNSVGSTRPHNGAGTELGVITYRSDSALATTAGATAAQAVTVAASDLTNVNFGFNFDTVSNTNDSGAGSLRQFILNANLLGGDAALQQAGLPAGKENAVLKLATTDPNYSGGVWTITLNSFLPDINQPLILDGSKQATFNSTTAVPVIELNGNGGAGNGLTLVAGSTGSQIRSLEITHFSGDGVNVQGSTNSNSILGNSIHGNGGLGIDLVGLVGGTEDAYGVTENDVGDTDNGPNSLLNYPEFKTLGITNGSKIITYDFDLDVVSGTYRMEFFKNGTADASGHGEGQIYLGGRNITVTTSGNQNYKGSFNANQVLNGTDKLAVTLTRMEGAEFRETSEFSGTVTGTTTTVCEEWVNDPSLPPADLVIDENSNIVAFIKAKDASGNTITYALKGNDGKYFTITTGSSTTADCQTIQMVNPNIVITKSARADAETRAIVPPGYLPAPGNYEVPMDSDKDNVYQFQITATYANGQQYTRDFSIQVMDVNEAPIITSAAAVTFNEDSSANVLDIISQDPDAGTAEGSGLTYSITGGVDASRFEVAPATGILRFRGIPDYDAPTDTNRDNLYEVEVTVTDDGGLSGKKTFKVTVVNNSTDDGVLLNVRTLLQGAYDSASGLMSDALNTQGLLPAQQPYKAAPFNHAGTETLSAMVREATGNNAIVDWALVDLRSSLGTIAATRAVMLQRDGDLVDPQTGSPDLHFANTPAGSYYVSVRHRNHLGIVSASPISLDHSARLLNLASSSTAVKGEDSRLVVGKVAMMWAGDLNASNTLTANGPGNDVTTLLGNVITDTENQQANTNFIMRGYLASDLNMDGKTLSSGPNNDASLLVGNIILHPLNTDFAANYIVRGGLYQ</sequence>
<dbReference type="GO" id="GO:0006508">
    <property type="term" value="P:proteolysis"/>
    <property type="evidence" value="ECO:0007669"/>
    <property type="project" value="UniProtKB-KW"/>
</dbReference>
<dbReference type="PANTHER" id="PTHR23303">
    <property type="entry name" value="CARBOXYPEPTIDASE REGULATORY REGION-CONTAINING"/>
    <property type="match status" value="1"/>
</dbReference>
<dbReference type="SUPFAM" id="SSF117074">
    <property type="entry name" value="Hypothetical protein PA1324"/>
    <property type="match status" value="8"/>
</dbReference>
<name>A0A656HBF0_THINJ</name>
<dbReference type="GO" id="GO:0005509">
    <property type="term" value="F:calcium ion binding"/>
    <property type="evidence" value="ECO:0007669"/>
    <property type="project" value="InterPro"/>
</dbReference>
<evidence type="ECO:0000256" key="4">
    <source>
        <dbReference type="ARBA" id="ARBA00022729"/>
    </source>
</evidence>
<dbReference type="Pfam" id="PF20009">
    <property type="entry name" value="GEVED"/>
    <property type="match status" value="3"/>
</dbReference>
<dbReference type="CDD" id="cd11304">
    <property type="entry name" value="Cadherin_repeat"/>
    <property type="match status" value="1"/>
</dbReference>
<organism evidence="9 10">
    <name type="scientific">Thiothrix nivea (strain ATCC 35100 / DSM 5205 / JP2)</name>
    <dbReference type="NCBI Taxonomy" id="870187"/>
    <lineage>
        <taxon>Bacteria</taxon>
        <taxon>Pseudomonadati</taxon>
        <taxon>Pseudomonadota</taxon>
        <taxon>Gammaproteobacteria</taxon>
        <taxon>Thiotrichales</taxon>
        <taxon>Thiotrichaceae</taxon>
        <taxon>Thiothrix</taxon>
    </lineage>
</organism>
<dbReference type="SMART" id="SM00112">
    <property type="entry name" value="CA"/>
    <property type="match status" value="1"/>
</dbReference>
<evidence type="ECO:0000256" key="2">
    <source>
        <dbReference type="ARBA" id="ARBA00022525"/>
    </source>
</evidence>
<keyword evidence="2" id="KW-0964">Secreted</keyword>
<comment type="subcellular location">
    <subcellularLocation>
        <location evidence="1">Secreted</location>
    </subcellularLocation>
</comment>
<evidence type="ECO:0000256" key="6">
    <source>
        <dbReference type="SAM" id="MobiDB-lite"/>
    </source>
</evidence>
<dbReference type="InterPro" id="IPR045474">
    <property type="entry name" value="GEVED"/>
</dbReference>
<evidence type="ECO:0000313" key="9">
    <source>
        <dbReference type="EMBL" id="EIJ32790.1"/>
    </source>
</evidence>
<dbReference type="Pfam" id="PF01483">
    <property type="entry name" value="P_proprotein"/>
    <property type="match status" value="1"/>
</dbReference>
<dbReference type="SUPFAM" id="SSF51126">
    <property type="entry name" value="Pectin lyase-like"/>
    <property type="match status" value="1"/>
</dbReference>
<feature type="region of interest" description="Disordered" evidence="6">
    <location>
        <begin position="2911"/>
        <end position="2931"/>
    </location>
</feature>
<keyword evidence="10" id="KW-1185">Reference proteome</keyword>
<accession>A0A656HBF0</accession>
<feature type="domain" description="Cadherin" evidence="7">
    <location>
        <begin position="4499"/>
        <end position="4631"/>
    </location>
</feature>
<dbReference type="GO" id="GO:0007156">
    <property type="term" value="P:homophilic cell adhesion via plasma membrane adhesion molecules"/>
    <property type="evidence" value="ECO:0007669"/>
    <property type="project" value="InterPro"/>
</dbReference>
<dbReference type="InterPro" id="IPR002884">
    <property type="entry name" value="P_dom"/>
</dbReference>
<protein>
    <submittedName>
        <fullName evidence="9">Cna B domain protein</fullName>
    </submittedName>
</protein>
<dbReference type="InterPro" id="IPR008979">
    <property type="entry name" value="Galactose-bd-like_sf"/>
</dbReference>
<dbReference type="GO" id="GO:0004252">
    <property type="term" value="F:serine-type endopeptidase activity"/>
    <property type="evidence" value="ECO:0007669"/>
    <property type="project" value="InterPro"/>
</dbReference>
<feature type="compositionally biased region" description="Acidic residues" evidence="6">
    <location>
        <begin position="2530"/>
        <end position="2541"/>
    </location>
</feature>
<dbReference type="InterPro" id="IPR051417">
    <property type="entry name" value="SDr/BOS_complex"/>
</dbReference>
<gene>
    <name evidence="9" type="ORF">Thini_0124</name>
</gene>
<keyword evidence="3" id="KW-0645">Protease</keyword>
<dbReference type="SUPFAM" id="SSF49785">
    <property type="entry name" value="Galactose-binding domain-like"/>
    <property type="match status" value="1"/>
</dbReference>
<keyword evidence="4" id="KW-0732">Signal</keyword>
<dbReference type="PROSITE" id="PS51829">
    <property type="entry name" value="P_HOMO_B"/>
    <property type="match status" value="1"/>
</dbReference>
<evidence type="ECO:0000313" key="10">
    <source>
        <dbReference type="Proteomes" id="UP000005317"/>
    </source>
</evidence>
<dbReference type="InterPro" id="IPR013783">
    <property type="entry name" value="Ig-like_fold"/>
</dbReference>
<evidence type="ECO:0000256" key="1">
    <source>
        <dbReference type="ARBA" id="ARBA00004613"/>
    </source>
</evidence>
<dbReference type="SUPFAM" id="SSF49313">
    <property type="entry name" value="Cadherin-like"/>
    <property type="match status" value="1"/>
</dbReference>
<dbReference type="PROSITE" id="PS50268">
    <property type="entry name" value="CADHERIN_2"/>
    <property type="match status" value="2"/>
</dbReference>
<keyword evidence="5" id="KW-0378">Hydrolase</keyword>
<reference evidence="10" key="1">
    <citation type="journal article" date="2011" name="Stand. Genomic Sci.">
        <title>Genome sequence of the filamentous, gliding Thiothrix nivea neotype strain (JP2(T)).</title>
        <authorList>
            <person name="Lapidus A."/>
            <person name="Nolan M."/>
            <person name="Lucas S."/>
            <person name="Glavina Del Rio T."/>
            <person name="Tice H."/>
            <person name="Cheng J.F."/>
            <person name="Tapia R."/>
            <person name="Han C."/>
            <person name="Goodwin L."/>
            <person name="Pitluck S."/>
            <person name="Liolios K."/>
            <person name="Pagani I."/>
            <person name="Ivanova N."/>
            <person name="Huntemann M."/>
            <person name="Mavromatis K."/>
            <person name="Mikhailova N."/>
            <person name="Pati A."/>
            <person name="Chen A."/>
            <person name="Palaniappan K."/>
            <person name="Land M."/>
            <person name="Brambilla E.M."/>
            <person name="Rohde M."/>
            <person name="Abt B."/>
            <person name="Verbarg S."/>
            <person name="Goker M."/>
            <person name="Bristow J."/>
            <person name="Eisen J.A."/>
            <person name="Markowitz V."/>
            <person name="Hugenholtz P."/>
            <person name="Kyrpides N.C."/>
            <person name="Klenk H.P."/>
            <person name="Woyke T."/>
        </authorList>
    </citation>
    <scope>NUCLEOTIDE SEQUENCE [LARGE SCALE GENOMIC DNA]</scope>
    <source>
        <strain evidence="10">ATCC 35100 / DSM 5205 / JP2</strain>
    </source>
</reference>
<dbReference type="InterPro" id="IPR006626">
    <property type="entry name" value="PbH1"/>
</dbReference>
<evidence type="ECO:0000259" key="8">
    <source>
        <dbReference type="PROSITE" id="PS51829"/>
    </source>
</evidence>
<dbReference type="SUPFAM" id="SSF63825">
    <property type="entry name" value="YWTD domain"/>
    <property type="match status" value="1"/>
</dbReference>
<dbReference type="InterPro" id="IPR033764">
    <property type="entry name" value="Sdr_B"/>
</dbReference>
<evidence type="ECO:0000256" key="5">
    <source>
        <dbReference type="ARBA" id="ARBA00022801"/>
    </source>
</evidence>
<dbReference type="InterPro" id="IPR015919">
    <property type="entry name" value="Cadherin-like_sf"/>
</dbReference>
<dbReference type="GO" id="GO:0016020">
    <property type="term" value="C:membrane"/>
    <property type="evidence" value="ECO:0007669"/>
    <property type="project" value="InterPro"/>
</dbReference>
<evidence type="ECO:0000256" key="3">
    <source>
        <dbReference type="ARBA" id="ARBA00022670"/>
    </source>
</evidence>
<feature type="domain" description="Cadherin" evidence="7">
    <location>
        <begin position="4631"/>
        <end position="4739"/>
    </location>
</feature>
<proteinExistence type="predicted"/>
<dbReference type="Proteomes" id="UP000005317">
    <property type="component" value="Unassembled WGS sequence"/>
</dbReference>
<evidence type="ECO:0000259" key="7">
    <source>
        <dbReference type="PROSITE" id="PS50268"/>
    </source>
</evidence>
<dbReference type="EMBL" id="JH651384">
    <property type="protein sequence ID" value="EIJ32790.1"/>
    <property type="molecule type" value="Genomic_DNA"/>
</dbReference>
<dbReference type="Gene3D" id="2.60.40.10">
    <property type="entry name" value="Immunoglobulins"/>
    <property type="match status" value="8"/>
</dbReference>
<feature type="region of interest" description="Disordered" evidence="6">
    <location>
        <begin position="2522"/>
        <end position="2541"/>
    </location>
</feature>
<feature type="region of interest" description="Disordered" evidence="6">
    <location>
        <begin position="342"/>
        <end position="369"/>
    </location>
</feature>
<dbReference type="Gene3D" id="2.60.120.260">
    <property type="entry name" value="Galactose-binding domain-like"/>
    <property type="match status" value="1"/>
</dbReference>
<dbReference type="Gene3D" id="2.60.40.60">
    <property type="entry name" value="Cadherins"/>
    <property type="match status" value="2"/>
</dbReference>
<dbReference type="SMART" id="SM00710">
    <property type="entry name" value="PbH1"/>
    <property type="match status" value="10"/>
</dbReference>
<dbReference type="InterPro" id="IPR011050">
    <property type="entry name" value="Pectin_lyase_fold/virulence"/>
</dbReference>
<dbReference type="InterPro" id="IPR002126">
    <property type="entry name" value="Cadherin-like_dom"/>
</dbReference>
<dbReference type="Pfam" id="PF17210">
    <property type="entry name" value="SdrD_B"/>
    <property type="match status" value="6"/>
</dbReference>
<dbReference type="GO" id="GO:0005576">
    <property type="term" value="C:extracellular region"/>
    <property type="evidence" value="ECO:0007669"/>
    <property type="project" value="UniProtKB-SubCell"/>
</dbReference>
<dbReference type="PANTHER" id="PTHR23303:SF15">
    <property type="entry name" value="COLOSSIN-A"/>
    <property type="match status" value="1"/>
</dbReference>